<feature type="region of interest" description="Disordered" evidence="1">
    <location>
        <begin position="306"/>
        <end position="325"/>
    </location>
</feature>
<organism evidence="2 3">
    <name type="scientific">Trichogramma brassicae</name>
    <dbReference type="NCBI Taxonomy" id="86971"/>
    <lineage>
        <taxon>Eukaryota</taxon>
        <taxon>Metazoa</taxon>
        <taxon>Ecdysozoa</taxon>
        <taxon>Arthropoda</taxon>
        <taxon>Hexapoda</taxon>
        <taxon>Insecta</taxon>
        <taxon>Pterygota</taxon>
        <taxon>Neoptera</taxon>
        <taxon>Endopterygota</taxon>
        <taxon>Hymenoptera</taxon>
        <taxon>Apocrita</taxon>
        <taxon>Proctotrupomorpha</taxon>
        <taxon>Chalcidoidea</taxon>
        <taxon>Trichogrammatidae</taxon>
        <taxon>Trichogramma</taxon>
    </lineage>
</organism>
<dbReference type="EMBL" id="CADCXV010000490">
    <property type="protein sequence ID" value="CAB0030484.1"/>
    <property type="molecule type" value="Genomic_DNA"/>
</dbReference>
<name>A0A6H5HZZ8_9HYME</name>
<evidence type="ECO:0000256" key="1">
    <source>
        <dbReference type="SAM" id="MobiDB-lite"/>
    </source>
</evidence>
<proteinExistence type="predicted"/>
<gene>
    <name evidence="2" type="ORF">TBRA_LOCUS2483</name>
</gene>
<protein>
    <recommendedName>
        <fullName evidence="4">Endonuclease/exonuclease/phosphatase domain-containing protein</fullName>
    </recommendedName>
</protein>
<dbReference type="AlphaFoldDB" id="A0A6H5HZZ8"/>
<reference evidence="2 3" key="1">
    <citation type="submission" date="2020-02" db="EMBL/GenBank/DDBJ databases">
        <authorList>
            <person name="Ferguson B K."/>
        </authorList>
    </citation>
    <scope>NUCLEOTIDE SEQUENCE [LARGE SCALE GENOMIC DNA]</scope>
</reference>
<feature type="region of interest" description="Disordered" evidence="1">
    <location>
        <begin position="350"/>
        <end position="378"/>
    </location>
</feature>
<sequence>MAGTLQGSRPHGSSAIDAARRAIRQRIAEANHHASSGQEGTRSLTTHLHASTSSSCPLARKTHPGPPMIRILQLNLNHWRGCPGPALRYHQQAAHRRGHPVLSIQEPRSTQYMARRCRRPSTLSGCMEEFPGAGAPSAEYILTSRGPESTEIFFFSVPPTLHQDSLRWNFFPPLLTTHIMPRRPGQKAPLLLQGTSTHWSTWAIGDIYPHRRREPVVPGGTAEIADLRRSCLRARRLSQRSRGLAGRRNPQRELRLLKASSARGDQDQAGAVLEADLCDEVNSDVLGKPYKIAMSRLRLPADQAAQLPSPGAQRGGSSVSRGCRARPTLQLPRRAEELYRPVTLEELKGAQSRIKERSAPGPDGIHQLSAQNRYCRTT</sequence>
<dbReference type="Proteomes" id="UP000479190">
    <property type="component" value="Unassembled WGS sequence"/>
</dbReference>
<evidence type="ECO:0000313" key="3">
    <source>
        <dbReference type="Proteomes" id="UP000479190"/>
    </source>
</evidence>
<feature type="compositionally biased region" description="Polar residues" evidence="1">
    <location>
        <begin position="368"/>
        <end position="378"/>
    </location>
</feature>
<evidence type="ECO:0008006" key="4">
    <source>
        <dbReference type="Google" id="ProtNLM"/>
    </source>
</evidence>
<evidence type="ECO:0000313" key="2">
    <source>
        <dbReference type="EMBL" id="CAB0030484.1"/>
    </source>
</evidence>
<accession>A0A6H5HZZ8</accession>
<keyword evidence="3" id="KW-1185">Reference proteome</keyword>